<dbReference type="CDD" id="cd16282">
    <property type="entry name" value="metallo-hydrolase-like_MBL-fold"/>
    <property type="match status" value="1"/>
</dbReference>
<keyword evidence="3" id="KW-0378">Hydrolase</keyword>
<dbReference type="Proteomes" id="UP000319771">
    <property type="component" value="Unassembled WGS sequence"/>
</dbReference>
<dbReference type="InterPro" id="IPR050855">
    <property type="entry name" value="NDM-1-like"/>
</dbReference>
<dbReference type="GO" id="GO:0016787">
    <property type="term" value="F:hydrolase activity"/>
    <property type="evidence" value="ECO:0007669"/>
    <property type="project" value="UniProtKB-KW"/>
</dbReference>
<accession>A0A538TZ20</accession>
<reference evidence="3 4" key="1">
    <citation type="journal article" date="2019" name="Nat. Microbiol.">
        <title>Mediterranean grassland soil C-N compound turnover is dependent on rainfall and depth, and is mediated by genomically divergent microorganisms.</title>
        <authorList>
            <person name="Diamond S."/>
            <person name="Andeer P.F."/>
            <person name="Li Z."/>
            <person name="Crits-Christoph A."/>
            <person name="Burstein D."/>
            <person name="Anantharaman K."/>
            <person name="Lane K.R."/>
            <person name="Thomas B.C."/>
            <person name="Pan C."/>
            <person name="Northen T.R."/>
            <person name="Banfield J.F."/>
        </authorList>
    </citation>
    <scope>NUCLEOTIDE SEQUENCE [LARGE SCALE GENOMIC DNA]</scope>
    <source>
        <strain evidence="3">WS_11</strain>
    </source>
</reference>
<feature type="signal peptide" evidence="1">
    <location>
        <begin position="1"/>
        <end position="21"/>
    </location>
</feature>
<feature type="chain" id="PRO_5022037962" evidence="1">
    <location>
        <begin position="22"/>
        <end position="328"/>
    </location>
</feature>
<dbReference type="EMBL" id="VBPB01000364">
    <property type="protein sequence ID" value="TMQ68896.1"/>
    <property type="molecule type" value="Genomic_DNA"/>
</dbReference>
<name>A0A538TZ20_UNCEI</name>
<evidence type="ECO:0000313" key="4">
    <source>
        <dbReference type="Proteomes" id="UP000319771"/>
    </source>
</evidence>
<evidence type="ECO:0000259" key="2">
    <source>
        <dbReference type="SMART" id="SM00849"/>
    </source>
</evidence>
<proteinExistence type="predicted"/>
<keyword evidence="1" id="KW-0732">Signal</keyword>
<comment type="caution">
    <text evidence="3">The sequence shown here is derived from an EMBL/GenBank/DDBJ whole genome shotgun (WGS) entry which is preliminary data.</text>
</comment>
<evidence type="ECO:0000256" key="1">
    <source>
        <dbReference type="SAM" id="SignalP"/>
    </source>
</evidence>
<dbReference type="Gene3D" id="3.60.15.10">
    <property type="entry name" value="Ribonuclease Z/Hydroxyacylglutathione hydrolase-like"/>
    <property type="match status" value="1"/>
</dbReference>
<sequence>MRRVRFLAVLALVAASVLALALRPGASSFAQAPTPPATPSTPPAAPAAPQVDWNAVQIKTDQVAPGIYMLTGRGGNIGVCVGDDGAFLIDDQFAPLSDKIKAAVAALTDKPIRFIFNTHLHGDHTGGNENFGKAWTVIVAQNNVRRRMSVDQVNALTGRTTPASPAAALPIITFEDSVTFHMNGYTELAFHVAPAHTDGDAIVRFVEANVIHMGDCFFNGRYPVIDVPAGGSIGGMIAATERAMPLMDDKTKVIPGHGPLGDKASLWAFHDMLVAVRDKIQPMVTAGKTADEIVAAKPTAAFDATWATDSTSAARFVRVVYSDLSRKK</sequence>
<dbReference type="SUPFAM" id="SSF56281">
    <property type="entry name" value="Metallo-hydrolase/oxidoreductase"/>
    <property type="match status" value="1"/>
</dbReference>
<dbReference type="Pfam" id="PF00753">
    <property type="entry name" value="Lactamase_B"/>
    <property type="match status" value="1"/>
</dbReference>
<gene>
    <name evidence="3" type="ORF">E6K81_16150</name>
</gene>
<dbReference type="InterPro" id="IPR036866">
    <property type="entry name" value="RibonucZ/Hydroxyglut_hydro"/>
</dbReference>
<dbReference type="SMART" id="SM00849">
    <property type="entry name" value="Lactamase_B"/>
    <property type="match status" value="1"/>
</dbReference>
<evidence type="ECO:0000313" key="3">
    <source>
        <dbReference type="EMBL" id="TMQ68896.1"/>
    </source>
</evidence>
<feature type="domain" description="Metallo-beta-lactamase" evidence="2">
    <location>
        <begin position="74"/>
        <end position="257"/>
    </location>
</feature>
<dbReference type="PANTHER" id="PTHR42951">
    <property type="entry name" value="METALLO-BETA-LACTAMASE DOMAIN-CONTAINING"/>
    <property type="match status" value="1"/>
</dbReference>
<organism evidence="3 4">
    <name type="scientific">Eiseniibacteriota bacterium</name>
    <dbReference type="NCBI Taxonomy" id="2212470"/>
    <lineage>
        <taxon>Bacteria</taxon>
        <taxon>Candidatus Eiseniibacteriota</taxon>
    </lineage>
</organism>
<dbReference type="PANTHER" id="PTHR42951:SF4">
    <property type="entry name" value="ACYL-COENZYME A THIOESTERASE MBLAC2"/>
    <property type="match status" value="1"/>
</dbReference>
<protein>
    <submittedName>
        <fullName evidence="3">MBL fold metallo-hydrolase</fullName>
    </submittedName>
</protein>
<dbReference type="InterPro" id="IPR001279">
    <property type="entry name" value="Metallo-B-lactamas"/>
</dbReference>
<dbReference type="AlphaFoldDB" id="A0A538TZ20"/>